<name>A0AAD8A8C2_DIPPU</name>
<evidence type="ECO:0000313" key="4">
    <source>
        <dbReference type="Proteomes" id="UP001233999"/>
    </source>
</evidence>
<dbReference type="Proteomes" id="UP001233999">
    <property type="component" value="Unassembled WGS sequence"/>
</dbReference>
<proteinExistence type="predicted"/>
<organism evidence="3 4">
    <name type="scientific">Diploptera punctata</name>
    <name type="common">Pacific beetle cockroach</name>
    <dbReference type="NCBI Taxonomy" id="6984"/>
    <lineage>
        <taxon>Eukaryota</taxon>
        <taxon>Metazoa</taxon>
        <taxon>Ecdysozoa</taxon>
        <taxon>Arthropoda</taxon>
        <taxon>Hexapoda</taxon>
        <taxon>Insecta</taxon>
        <taxon>Pterygota</taxon>
        <taxon>Neoptera</taxon>
        <taxon>Polyneoptera</taxon>
        <taxon>Dictyoptera</taxon>
        <taxon>Blattodea</taxon>
        <taxon>Blaberoidea</taxon>
        <taxon>Blaberidae</taxon>
        <taxon>Diplopterinae</taxon>
        <taxon>Diploptera</taxon>
    </lineage>
</organism>
<gene>
    <name evidence="3" type="ORF">L9F63_014185</name>
</gene>
<dbReference type="SUPFAM" id="SSF57196">
    <property type="entry name" value="EGF/Laminin"/>
    <property type="match status" value="1"/>
</dbReference>
<evidence type="ECO:0000256" key="2">
    <source>
        <dbReference type="ARBA" id="ARBA00022737"/>
    </source>
</evidence>
<sequence length="93" mass="10113">MDVRVFHRGRQPMPSVCQTNNGDCSHLCLLAPGSKGRTCACPIGIKLMVNGLTCAMGPTNSLIFAHRVDIRQISLDVPYIVDVVLPLPPLKML</sequence>
<keyword evidence="2" id="KW-0677">Repeat</keyword>
<reference evidence="3" key="1">
    <citation type="journal article" date="2023" name="IScience">
        <title>Live-bearing cockroach genome reveals convergent evolutionary mechanisms linked to viviparity in insects and beyond.</title>
        <authorList>
            <person name="Fouks B."/>
            <person name="Harrison M.C."/>
            <person name="Mikhailova A.A."/>
            <person name="Marchal E."/>
            <person name="English S."/>
            <person name="Carruthers M."/>
            <person name="Jennings E.C."/>
            <person name="Chiamaka E.L."/>
            <person name="Frigard R.A."/>
            <person name="Pippel M."/>
            <person name="Attardo G.M."/>
            <person name="Benoit J.B."/>
            <person name="Bornberg-Bauer E."/>
            <person name="Tobe S.S."/>
        </authorList>
    </citation>
    <scope>NUCLEOTIDE SEQUENCE</scope>
    <source>
        <strain evidence="3">Stay&amp;Tobe</strain>
    </source>
</reference>
<accession>A0AAD8A8C2</accession>
<keyword evidence="1" id="KW-0245">EGF-like domain</keyword>
<protein>
    <submittedName>
        <fullName evidence="3">Uncharacterized protein</fullName>
    </submittedName>
</protein>
<evidence type="ECO:0000313" key="3">
    <source>
        <dbReference type="EMBL" id="KAJ9594395.1"/>
    </source>
</evidence>
<dbReference type="Gene3D" id="2.10.25.10">
    <property type="entry name" value="Laminin"/>
    <property type="match status" value="1"/>
</dbReference>
<evidence type="ECO:0000256" key="1">
    <source>
        <dbReference type="ARBA" id="ARBA00022536"/>
    </source>
</evidence>
<dbReference type="EMBL" id="JASPKZ010003048">
    <property type="protein sequence ID" value="KAJ9594395.1"/>
    <property type="molecule type" value="Genomic_DNA"/>
</dbReference>
<dbReference type="PANTHER" id="PTHR46513">
    <property type="entry name" value="VITELLOGENIN RECEPTOR-LIKE PROTEIN-RELATED-RELATED"/>
    <property type="match status" value="1"/>
</dbReference>
<dbReference type="InterPro" id="IPR050778">
    <property type="entry name" value="Cueball_EGF_LRP_Nidogen"/>
</dbReference>
<dbReference type="PANTHER" id="PTHR46513:SF41">
    <property type="entry name" value="LOW-DENSITY LIPOPROTEIN RECEPTOR-RELATED PROTEIN"/>
    <property type="match status" value="1"/>
</dbReference>
<dbReference type="AlphaFoldDB" id="A0AAD8A8C2"/>
<comment type="caution">
    <text evidence="3">The sequence shown here is derived from an EMBL/GenBank/DDBJ whole genome shotgun (WGS) entry which is preliminary data.</text>
</comment>
<dbReference type="Pfam" id="PF14670">
    <property type="entry name" value="FXa_inhibition"/>
    <property type="match status" value="1"/>
</dbReference>
<reference evidence="3" key="2">
    <citation type="submission" date="2023-05" db="EMBL/GenBank/DDBJ databases">
        <authorList>
            <person name="Fouks B."/>
        </authorList>
    </citation>
    <scope>NUCLEOTIDE SEQUENCE</scope>
    <source>
        <strain evidence="3">Stay&amp;Tobe</strain>
        <tissue evidence="3">Testes</tissue>
    </source>
</reference>
<keyword evidence="4" id="KW-1185">Reference proteome</keyword>